<sequence length="346" mass="37999">MKTLPTKSLKPFHTFGLDVDAKEIIEAHSVEDILAIWRDKESEPKLILGEGSNLLFCEDYAGIVILNRLKGIEVEEIVTGWRLHVAGGENWHDLVRWTVEQNIPGLENLALIPGLVGSAPIQNIGAYGVELNDRCEYVDALMLDSGEIVRLTAEECEFGYRDSIFKGRLKNKAMIVAVGLLLPKVWHPVIGYGALNELADKQDLSVLDVFNEVCTIRNEKLPNPKEIGNAGSFFKNPVVSKSQADNLEVHYDKMPRFTVSDDEVKLAAGWLIDQCGLKGCRIGGASVHEKQALVLTNAESATASDVVALAKHVVDTVNAKFGVTLEHEVRFIGASAETTLEAVCQR</sequence>
<dbReference type="PANTHER" id="PTHR21071:SF4">
    <property type="entry name" value="UDP-N-ACETYLENOLPYRUVOYLGLUCOSAMINE REDUCTASE"/>
    <property type="match status" value="1"/>
</dbReference>
<comment type="subcellular location">
    <subcellularLocation>
        <location evidence="3 20">Cytoplasm</location>
    </subcellularLocation>
</comment>
<comment type="cofactor">
    <cofactor evidence="1 20">
        <name>FAD</name>
        <dbReference type="ChEBI" id="CHEBI:57692"/>
    </cofactor>
</comment>
<evidence type="ECO:0000256" key="1">
    <source>
        <dbReference type="ARBA" id="ARBA00001974"/>
    </source>
</evidence>
<evidence type="ECO:0000256" key="10">
    <source>
        <dbReference type="ARBA" id="ARBA00022630"/>
    </source>
</evidence>
<dbReference type="GO" id="GO:0005829">
    <property type="term" value="C:cytosol"/>
    <property type="evidence" value="ECO:0007669"/>
    <property type="project" value="TreeGrafter"/>
</dbReference>
<gene>
    <name evidence="20" type="primary">murB</name>
    <name evidence="22" type="ORF">SAMN02745132_04519</name>
</gene>
<dbReference type="Gene3D" id="3.30.465.10">
    <property type="match status" value="1"/>
</dbReference>
<dbReference type="PROSITE" id="PS51387">
    <property type="entry name" value="FAD_PCMH"/>
    <property type="match status" value="1"/>
</dbReference>
<evidence type="ECO:0000256" key="18">
    <source>
        <dbReference type="ARBA" id="ARBA00031026"/>
    </source>
</evidence>
<evidence type="ECO:0000256" key="9">
    <source>
        <dbReference type="ARBA" id="ARBA00022618"/>
    </source>
</evidence>
<evidence type="ECO:0000256" key="2">
    <source>
        <dbReference type="ARBA" id="ARBA00003921"/>
    </source>
</evidence>
<dbReference type="InterPro" id="IPR011601">
    <property type="entry name" value="MurB_C"/>
</dbReference>
<organism evidence="22 23">
    <name type="scientific">Enterovibrio nigricans DSM 22720</name>
    <dbReference type="NCBI Taxonomy" id="1121868"/>
    <lineage>
        <taxon>Bacteria</taxon>
        <taxon>Pseudomonadati</taxon>
        <taxon>Pseudomonadota</taxon>
        <taxon>Gammaproteobacteria</taxon>
        <taxon>Vibrionales</taxon>
        <taxon>Vibrionaceae</taxon>
        <taxon>Enterovibrio</taxon>
    </lineage>
</organism>
<feature type="active site" description="Proton donor" evidence="20">
    <location>
        <position position="232"/>
    </location>
</feature>
<comment type="pathway">
    <text evidence="4 20">Cell wall biogenesis; peptidoglycan biosynthesis.</text>
</comment>
<keyword evidence="8 20" id="KW-0963">Cytoplasm</keyword>
<dbReference type="Gene3D" id="3.30.43.10">
    <property type="entry name" value="Uridine Diphospho-n-acetylenolpyruvylglucosamine Reductase, domain 2"/>
    <property type="match status" value="1"/>
</dbReference>
<dbReference type="Gene3D" id="3.90.78.10">
    <property type="entry name" value="UDP-N-acetylenolpyruvoylglucosamine reductase, C-terminal domain"/>
    <property type="match status" value="1"/>
</dbReference>
<keyword evidence="9 20" id="KW-0132">Cell division</keyword>
<dbReference type="Proteomes" id="UP000190162">
    <property type="component" value="Unassembled WGS sequence"/>
</dbReference>
<dbReference type="GO" id="GO:0051301">
    <property type="term" value="P:cell division"/>
    <property type="evidence" value="ECO:0007669"/>
    <property type="project" value="UniProtKB-KW"/>
</dbReference>
<dbReference type="InterPro" id="IPR036635">
    <property type="entry name" value="MurB_C_sf"/>
</dbReference>
<evidence type="ECO:0000256" key="11">
    <source>
        <dbReference type="ARBA" id="ARBA00022827"/>
    </source>
</evidence>
<protein>
    <recommendedName>
        <fullName evidence="7 20">UDP-N-acetylenolpyruvoylglucosamine reductase</fullName>
        <ecNumber evidence="6 20">1.3.1.98</ecNumber>
    </recommendedName>
    <alternativeName>
        <fullName evidence="18 20">UDP-N-acetylmuramate dehydrogenase</fullName>
    </alternativeName>
</protein>
<keyword evidence="16 20" id="KW-0131">Cell cycle</keyword>
<dbReference type="GO" id="GO:0071949">
    <property type="term" value="F:FAD binding"/>
    <property type="evidence" value="ECO:0007669"/>
    <property type="project" value="InterPro"/>
</dbReference>
<dbReference type="InterPro" id="IPR006094">
    <property type="entry name" value="Oxid_FAD_bind_N"/>
</dbReference>
<evidence type="ECO:0000256" key="13">
    <source>
        <dbReference type="ARBA" id="ARBA00022960"/>
    </source>
</evidence>
<dbReference type="NCBIfam" id="NF000755">
    <property type="entry name" value="PRK00046.1"/>
    <property type="match status" value="1"/>
</dbReference>
<keyword evidence="14 20" id="KW-0573">Peptidoglycan synthesis</keyword>
<evidence type="ECO:0000256" key="3">
    <source>
        <dbReference type="ARBA" id="ARBA00004496"/>
    </source>
</evidence>
<evidence type="ECO:0000256" key="19">
    <source>
        <dbReference type="ARBA" id="ARBA00048914"/>
    </source>
</evidence>
<comment type="similarity">
    <text evidence="5 20">Belongs to the MurB family.</text>
</comment>
<dbReference type="InterPro" id="IPR003170">
    <property type="entry name" value="MurB"/>
</dbReference>
<dbReference type="Pfam" id="PF02873">
    <property type="entry name" value="MurB_C"/>
    <property type="match status" value="1"/>
</dbReference>
<dbReference type="SUPFAM" id="SSF56194">
    <property type="entry name" value="Uridine diphospho-N-Acetylenolpyruvylglucosamine reductase, MurB, C-terminal domain"/>
    <property type="match status" value="1"/>
</dbReference>
<keyword evidence="11 20" id="KW-0274">FAD</keyword>
<feature type="active site" evidence="20">
    <location>
        <position position="328"/>
    </location>
</feature>
<evidence type="ECO:0000313" key="22">
    <source>
        <dbReference type="EMBL" id="SKA69902.1"/>
    </source>
</evidence>
<keyword evidence="17 20" id="KW-0961">Cell wall biogenesis/degradation</keyword>
<dbReference type="EC" id="1.3.1.98" evidence="6 20"/>
<evidence type="ECO:0000256" key="8">
    <source>
        <dbReference type="ARBA" id="ARBA00022490"/>
    </source>
</evidence>
<evidence type="ECO:0000256" key="16">
    <source>
        <dbReference type="ARBA" id="ARBA00023306"/>
    </source>
</evidence>
<evidence type="ECO:0000313" key="23">
    <source>
        <dbReference type="Proteomes" id="UP000190162"/>
    </source>
</evidence>
<reference evidence="23" key="1">
    <citation type="submission" date="2017-02" db="EMBL/GenBank/DDBJ databases">
        <authorList>
            <person name="Varghese N."/>
            <person name="Submissions S."/>
        </authorList>
    </citation>
    <scope>NUCLEOTIDE SEQUENCE [LARGE SCALE GENOMIC DNA]</scope>
    <source>
        <strain evidence="23">DSM 22720</strain>
    </source>
</reference>
<comment type="catalytic activity">
    <reaction evidence="19 20">
        <text>UDP-N-acetyl-alpha-D-muramate + NADP(+) = UDP-N-acetyl-3-O-(1-carboxyvinyl)-alpha-D-glucosamine + NADPH + H(+)</text>
        <dbReference type="Rhea" id="RHEA:12248"/>
        <dbReference type="ChEBI" id="CHEBI:15378"/>
        <dbReference type="ChEBI" id="CHEBI:57783"/>
        <dbReference type="ChEBI" id="CHEBI:58349"/>
        <dbReference type="ChEBI" id="CHEBI:68483"/>
        <dbReference type="ChEBI" id="CHEBI:70757"/>
        <dbReference type="EC" id="1.3.1.98"/>
    </reaction>
</comment>
<dbReference type="InterPro" id="IPR016169">
    <property type="entry name" value="FAD-bd_PCMH_sub2"/>
</dbReference>
<dbReference type="EMBL" id="FUXU01000122">
    <property type="protein sequence ID" value="SKA69902.1"/>
    <property type="molecule type" value="Genomic_DNA"/>
</dbReference>
<dbReference type="SUPFAM" id="SSF56176">
    <property type="entry name" value="FAD-binding/transporter-associated domain-like"/>
    <property type="match status" value="1"/>
</dbReference>
<dbReference type="InterPro" id="IPR016167">
    <property type="entry name" value="FAD-bd_PCMH_sub1"/>
</dbReference>
<evidence type="ECO:0000256" key="15">
    <source>
        <dbReference type="ARBA" id="ARBA00023002"/>
    </source>
</evidence>
<evidence type="ECO:0000256" key="7">
    <source>
        <dbReference type="ARBA" id="ARBA00015188"/>
    </source>
</evidence>
<dbReference type="RefSeq" id="WP_078754557.1">
    <property type="nucleotide sequence ID" value="NZ_FUXU01000122.1"/>
</dbReference>
<dbReference type="AlphaFoldDB" id="A0A1T4VY12"/>
<dbReference type="InterPro" id="IPR036318">
    <property type="entry name" value="FAD-bd_PCMH-like_sf"/>
</dbReference>
<dbReference type="Pfam" id="PF01565">
    <property type="entry name" value="FAD_binding_4"/>
    <property type="match status" value="1"/>
</dbReference>
<dbReference type="InterPro" id="IPR016166">
    <property type="entry name" value="FAD-bd_PCMH"/>
</dbReference>
<dbReference type="HAMAP" id="MF_00037">
    <property type="entry name" value="MurB"/>
    <property type="match status" value="1"/>
</dbReference>
<keyword evidence="13 20" id="KW-0133">Cell shape</keyword>
<keyword evidence="15 20" id="KW-0560">Oxidoreductase</keyword>
<evidence type="ECO:0000256" key="12">
    <source>
        <dbReference type="ARBA" id="ARBA00022857"/>
    </source>
</evidence>
<evidence type="ECO:0000256" key="17">
    <source>
        <dbReference type="ARBA" id="ARBA00023316"/>
    </source>
</evidence>
<evidence type="ECO:0000256" key="20">
    <source>
        <dbReference type="HAMAP-Rule" id="MF_00037"/>
    </source>
</evidence>
<evidence type="ECO:0000256" key="14">
    <source>
        <dbReference type="ARBA" id="ARBA00022984"/>
    </source>
</evidence>
<proteinExistence type="inferred from homology"/>
<keyword evidence="12 20" id="KW-0521">NADP</keyword>
<name>A0A1T4VY12_9GAMM</name>
<keyword evidence="23" id="KW-1185">Reference proteome</keyword>
<dbReference type="GO" id="GO:0071555">
    <property type="term" value="P:cell wall organization"/>
    <property type="evidence" value="ECO:0007669"/>
    <property type="project" value="UniProtKB-KW"/>
</dbReference>
<evidence type="ECO:0000256" key="6">
    <source>
        <dbReference type="ARBA" id="ARBA00012518"/>
    </source>
</evidence>
<dbReference type="GO" id="GO:0008762">
    <property type="term" value="F:UDP-N-acetylmuramate dehydrogenase activity"/>
    <property type="evidence" value="ECO:0007669"/>
    <property type="project" value="UniProtKB-UniRule"/>
</dbReference>
<dbReference type="UniPathway" id="UPA00219"/>
<feature type="domain" description="FAD-binding PCMH-type" evidence="21">
    <location>
        <begin position="17"/>
        <end position="185"/>
    </location>
</feature>
<comment type="function">
    <text evidence="2 20">Cell wall formation.</text>
</comment>
<dbReference type="OrthoDB" id="9804753at2"/>
<dbReference type="GO" id="GO:0009252">
    <property type="term" value="P:peptidoglycan biosynthetic process"/>
    <property type="evidence" value="ECO:0007669"/>
    <property type="project" value="UniProtKB-UniRule"/>
</dbReference>
<dbReference type="NCBIfam" id="TIGR00179">
    <property type="entry name" value="murB"/>
    <property type="match status" value="1"/>
</dbReference>
<evidence type="ECO:0000259" key="21">
    <source>
        <dbReference type="PROSITE" id="PS51387"/>
    </source>
</evidence>
<feature type="active site" evidence="20">
    <location>
        <position position="161"/>
    </location>
</feature>
<accession>A0A1T4VY12</accession>
<keyword evidence="10 20" id="KW-0285">Flavoprotein</keyword>
<evidence type="ECO:0000256" key="5">
    <source>
        <dbReference type="ARBA" id="ARBA00010485"/>
    </source>
</evidence>
<dbReference type="GO" id="GO:0008360">
    <property type="term" value="P:regulation of cell shape"/>
    <property type="evidence" value="ECO:0007669"/>
    <property type="project" value="UniProtKB-KW"/>
</dbReference>
<evidence type="ECO:0000256" key="4">
    <source>
        <dbReference type="ARBA" id="ARBA00004752"/>
    </source>
</evidence>
<dbReference type="PANTHER" id="PTHR21071">
    <property type="entry name" value="UDP-N-ACETYLENOLPYRUVOYLGLUCOSAMINE REDUCTASE"/>
    <property type="match status" value="1"/>
</dbReference>